<dbReference type="GO" id="GO:0051301">
    <property type="term" value="P:cell division"/>
    <property type="evidence" value="ECO:0007669"/>
    <property type="project" value="UniProtKB-KW"/>
</dbReference>
<dbReference type="GO" id="GO:0009037">
    <property type="term" value="F:tyrosine-based site-specific recombinase activity"/>
    <property type="evidence" value="ECO:0007669"/>
    <property type="project" value="UniProtKB-UniRule"/>
</dbReference>
<dbReference type="InterPro" id="IPR010998">
    <property type="entry name" value="Integrase_recombinase_N"/>
</dbReference>
<dbReference type="NCBIfam" id="NF001399">
    <property type="entry name" value="PRK00283.1"/>
    <property type="match status" value="1"/>
</dbReference>
<comment type="subunit">
    <text evidence="11">Forms a cyclic heterotetrameric complex composed of two molecules of XerC and two molecules of XerD.</text>
</comment>
<reference evidence="15" key="1">
    <citation type="journal article" date="2020" name="MBio">
        <title>Horizontal gene transfer to a defensive symbiont with a reduced genome amongst a multipartite beetle microbiome.</title>
        <authorList>
            <person name="Waterworth S.C."/>
            <person name="Florez L.V."/>
            <person name="Rees E.R."/>
            <person name="Hertweck C."/>
            <person name="Kaltenpoth M."/>
            <person name="Kwan J.C."/>
        </authorList>
    </citation>
    <scope>NUCLEOTIDE SEQUENCE [LARGE SCALE GENOMIC DNA]</scope>
</reference>
<dbReference type="HAMAP" id="MF_01807">
    <property type="entry name" value="Recomb_XerD"/>
    <property type="match status" value="1"/>
</dbReference>
<dbReference type="SUPFAM" id="SSF56349">
    <property type="entry name" value="DNA breaking-rejoining enzymes"/>
    <property type="match status" value="1"/>
</dbReference>
<dbReference type="PROSITE" id="PS51900">
    <property type="entry name" value="CB"/>
    <property type="match status" value="1"/>
</dbReference>
<keyword evidence="9 11" id="KW-0233">DNA recombination</keyword>
<evidence type="ECO:0000313" key="15">
    <source>
        <dbReference type="Proteomes" id="UP000490535"/>
    </source>
</evidence>
<dbReference type="GO" id="GO:0007059">
    <property type="term" value="P:chromosome segregation"/>
    <property type="evidence" value="ECO:0007669"/>
    <property type="project" value="UniProtKB-UniRule"/>
</dbReference>
<protein>
    <recommendedName>
        <fullName evidence="3 11">Tyrosine recombinase XerD</fullName>
    </recommendedName>
</protein>
<dbReference type="AlphaFoldDB" id="A0A833PE63"/>
<evidence type="ECO:0000256" key="11">
    <source>
        <dbReference type="HAMAP-Rule" id="MF_01807"/>
    </source>
</evidence>
<accession>A0A833PE63</accession>
<keyword evidence="4 11" id="KW-0963">Cytoplasm</keyword>
<feature type="active site" evidence="11">
    <location>
        <position position="290"/>
    </location>
</feature>
<evidence type="ECO:0000259" key="12">
    <source>
        <dbReference type="PROSITE" id="PS51898"/>
    </source>
</evidence>
<proteinExistence type="inferred from homology"/>
<feature type="active site" evidence="11">
    <location>
        <position position="220"/>
    </location>
</feature>
<dbReference type="Gene3D" id="1.10.150.130">
    <property type="match status" value="1"/>
</dbReference>
<dbReference type="InterPro" id="IPR050090">
    <property type="entry name" value="Tyrosine_recombinase_XerCD"/>
</dbReference>
<feature type="active site" evidence="11">
    <location>
        <position position="196"/>
    </location>
</feature>
<evidence type="ECO:0000256" key="6">
    <source>
        <dbReference type="ARBA" id="ARBA00022829"/>
    </source>
</evidence>
<evidence type="ECO:0000256" key="2">
    <source>
        <dbReference type="ARBA" id="ARBA00010450"/>
    </source>
</evidence>
<sequence length="344" mass="39317">MRIITKQGSLQFSFTHSDRLLVFFSLHSQIKSALNLAKLMLNKKPRIPTNVVIPEKLSFLQGFRDYLIAQTVSPHTRNAYLSDLIQCSECVSTYLPDWGHDDISDVLIELTKQGKSPRSIARSLSALRSFFKFLREQKIRLDNPVAMHKTPKLGRALPKDLSEQDVEALIQAPDVSTALGLRDRAMFEVLYACGLRVSELLNLRLDLINLKQGYLRITGKGNKERLVPLGEVACEWVEQYLNTSRPQLYKSATDYLFLTQHGGIMSRQNFWYAIKRYALQANIQAELSPHTLRHAFATHLLNHGADLRVVQMLLGHSDLSTTQIYTHVAQVRMQQLHQKYHPRA</sequence>
<keyword evidence="10 11" id="KW-0131">Cell cycle</keyword>
<comment type="function">
    <text evidence="11">Site-specific tyrosine recombinase, which acts by catalyzing the cutting and rejoining of the recombining DNA molecules. The XerC-XerD complex is essential to convert dimers of the bacterial chromosome into monomers to permit their segregation at cell division. It also contributes to the segregational stability of plasmids.</text>
</comment>
<dbReference type="NCBIfam" id="TIGR02225">
    <property type="entry name" value="recomb_XerD"/>
    <property type="match status" value="1"/>
</dbReference>
<keyword evidence="8 11" id="KW-0238">DNA-binding</keyword>
<evidence type="ECO:0000256" key="5">
    <source>
        <dbReference type="ARBA" id="ARBA00022618"/>
    </source>
</evidence>
<gene>
    <name evidence="14" type="primary">xerD_2</name>
    <name evidence="11" type="synonym">xerD</name>
    <name evidence="14" type="ORF">GAK29_02963</name>
</gene>
<dbReference type="NCBIfam" id="NF040815">
    <property type="entry name" value="recomb_XerA_Arch"/>
    <property type="match status" value="1"/>
</dbReference>
<feature type="active site" evidence="11">
    <location>
        <position position="293"/>
    </location>
</feature>
<name>A0A833PE63_ACIBZ</name>
<keyword evidence="5 11" id="KW-0132">Cell division</keyword>
<evidence type="ECO:0000256" key="3">
    <source>
        <dbReference type="ARBA" id="ARBA00015810"/>
    </source>
</evidence>
<dbReference type="InterPro" id="IPR011932">
    <property type="entry name" value="Recomb_XerD"/>
</dbReference>
<dbReference type="PROSITE" id="PS51898">
    <property type="entry name" value="TYR_RECOMBINASE"/>
    <property type="match status" value="1"/>
</dbReference>
<evidence type="ECO:0000259" key="13">
    <source>
        <dbReference type="PROSITE" id="PS51900"/>
    </source>
</evidence>
<comment type="subcellular location">
    <subcellularLocation>
        <location evidence="1 11">Cytoplasm</location>
    </subcellularLocation>
</comment>
<dbReference type="InterPro" id="IPR004107">
    <property type="entry name" value="Integrase_SAM-like_N"/>
</dbReference>
<dbReference type="GO" id="GO:0003677">
    <property type="term" value="F:DNA binding"/>
    <property type="evidence" value="ECO:0007669"/>
    <property type="project" value="UniProtKB-UniRule"/>
</dbReference>
<dbReference type="Pfam" id="PF02899">
    <property type="entry name" value="Phage_int_SAM_1"/>
    <property type="match status" value="1"/>
</dbReference>
<dbReference type="Pfam" id="PF00589">
    <property type="entry name" value="Phage_integrase"/>
    <property type="match status" value="1"/>
</dbReference>
<dbReference type="PANTHER" id="PTHR30349">
    <property type="entry name" value="PHAGE INTEGRASE-RELATED"/>
    <property type="match status" value="1"/>
</dbReference>
<dbReference type="Proteomes" id="UP000490535">
    <property type="component" value="Unassembled WGS sequence"/>
</dbReference>
<evidence type="ECO:0000256" key="4">
    <source>
        <dbReference type="ARBA" id="ARBA00022490"/>
    </source>
</evidence>
<dbReference type="Gene3D" id="1.10.443.10">
    <property type="entry name" value="Intergrase catalytic core"/>
    <property type="match status" value="1"/>
</dbReference>
<dbReference type="GO" id="GO:0006313">
    <property type="term" value="P:DNA transposition"/>
    <property type="evidence" value="ECO:0007669"/>
    <property type="project" value="UniProtKB-UniRule"/>
</dbReference>
<organism evidence="14 15">
    <name type="scientific">Acinetobacter bereziniae</name>
    <name type="common">Acinetobacter genomosp. 10</name>
    <dbReference type="NCBI Taxonomy" id="106648"/>
    <lineage>
        <taxon>Bacteria</taxon>
        <taxon>Pseudomonadati</taxon>
        <taxon>Pseudomonadota</taxon>
        <taxon>Gammaproteobacteria</taxon>
        <taxon>Moraxellales</taxon>
        <taxon>Moraxellaceae</taxon>
        <taxon>Acinetobacter</taxon>
    </lineage>
</organism>
<dbReference type="EMBL" id="WNDP01000079">
    <property type="protein sequence ID" value="KAF1023279.1"/>
    <property type="molecule type" value="Genomic_DNA"/>
</dbReference>
<evidence type="ECO:0000256" key="8">
    <source>
        <dbReference type="ARBA" id="ARBA00023125"/>
    </source>
</evidence>
<evidence type="ECO:0000256" key="10">
    <source>
        <dbReference type="ARBA" id="ARBA00023306"/>
    </source>
</evidence>
<dbReference type="InterPro" id="IPR011010">
    <property type="entry name" value="DNA_brk_join_enz"/>
</dbReference>
<evidence type="ECO:0000313" key="14">
    <source>
        <dbReference type="EMBL" id="KAF1023279.1"/>
    </source>
</evidence>
<dbReference type="HAMAP" id="MF_01808">
    <property type="entry name" value="Recomb_XerC_XerD"/>
    <property type="match status" value="1"/>
</dbReference>
<dbReference type="InterPro" id="IPR044068">
    <property type="entry name" value="CB"/>
</dbReference>
<dbReference type="InterPro" id="IPR013762">
    <property type="entry name" value="Integrase-like_cat_sf"/>
</dbReference>
<feature type="active site" evidence="11">
    <location>
        <position position="316"/>
    </location>
</feature>
<dbReference type="PANTHER" id="PTHR30349:SF90">
    <property type="entry name" value="TYROSINE RECOMBINASE XERD"/>
    <property type="match status" value="1"/>
</dbReference>
<evidence type="ECO:0000256" key="7">
    <source>
        <dbReference type="ARBA" id="ARBA00022908"/>
    </source>
</evidence>
<feature type="active site" description="O-(3'-phospho-DNA)-tyrosine intermediate" evidence="11">
    <location>
        <position position="325"/>
    </location>
</feature>
<dbReference type="InterPro" id="IPR002104">
    <property type="entry name" value="Integrase_catalytic"/>
</dbReference>
<feature type="domain" description="Core-binding (CB)" evidence="13">
    <location>
        <begin position="54"/>
        <end position="135"/>
    </location>
</feature>
<comment type="similarity">
    <text evidence="2 11">Belongs to the 'phage' integrase family. XerD subfamily.</text>
</comment>
<feature type="domain" description="Tyr recombinase" evidence="12">
    <location>
        <begin position="156"/>
        <end position="338"/>
    </location>
</feature>
<dbReference type="CDD" id="cd00798">
    <property type="entry name" value="INT_XerDC_C"/>
    <property type="match status" value="1"/>
</dbReference>
<comment type="caution">
    <text evidence="14">The sequence shown here is derived from an EMBL/GenBank/DDBJ whole genome shotgun (WGS) entry which is preliminary data.</text>
</comment>
<keyword evidence="6 11" id="KW-0159">Chromosome partition</keyword>
<dbReference type="GO" id="GO:0005737">
    <property type="term" value="C:cytoplasm"/>
    <property type="evidence" value="ECO:0007669"/>
    <property type="project" value="UniProtKB-SubCell"/>
</dbReference>
<dbReference type="SUPFAM" id="SSF47823">
    <property type="entry name" value="lambda integrase-like, N-terminal domain"/>
    <property type="match status" value="1"/>
</dbReference>
<dbReference type="InterPro" id="IPR023009">
    <property type="entry name" value="Tyrosine_recombinase_XerC/XerD"/>
</dbReference>
<evidence type="ECO:0000256" key="9">
    <source>
        <dbReference type="ARBA" id="ARBA00023172"/>
    </source>
</evidence>
<evidence type="ECO:0000256" key="1">
    <source>
        <dbReference type="ARBA" id="ARBA00004496"/>
    </source>
</evidence>
<keyword evidence="7 11" id="KW-0229">DNA integration</keyword>